<feature type="transmembrane region" description="Helical" evidence="1">
    <location>
        <begin position="62"/>
        <end position="79"/>
    </location>
</feature>
<dbReference type="InterPro" id="IPR002656">
    <property type="entry name" value="Acyl_transf_3_dom"/>
</dbReference>
<dbReference type="GO" id="GO:0016747">
    <property type="term" value="F:acyltransferase activity, transferring groups other than amino-acyl groups"/>
    <property type="evidence" value="ECO:0007669"/>
    <property type="project" value="InterPro"/>
</dbReference>
<protein>
    <submittedName>
        <fullName evidence="3">Atr20</fullName>
    </submittedName>
</protein>
<dbReference type="AlphaFoldDB" id="A0A481WVQ5"/>
<feature type="transmembrane region" description="Helical" evidence="1">
    <location>
        <begin position="149"/>
        <end position="172"/>
    </location>
</feature>
<feature type="transmembrane region" description="Helical" evidence="1">
    <location>
        <begin position="34"/>
        <end position="55"/>
    </location>
</feature>
<dbReference type="EMBL" id="MK370019">
    <property type="protein sequence ID" value="QBK17601.1"/>
    <property type="molecule type" value="Genomic_DNA"/>
</dbReference>
<dbReference type="RefSeq" id="WP_323052745.1">
    <property type="nucleotide sequence ID" value="NZ_CAJHFC010000006.1"/>
</dbReference>
<keyword evidence="1" id="KW-0812">Transmembrane</keyword>
<sequence>MIREYNCYNSYFDKFLFFIFLLDPTYKLSQQWSLYIHPLNNFFLYSCGLALYYNFHNINMKNIAKLLIISSLIIFFFYPISGDQINITTNITRIVFSLASVMLTLGFYKLEIDLPLWFSKPFAHLGEATYGIYLLHPIVYIFINKIFNFPLICIVTTCFITIILSNFTYKYYEKPFIKIGKKIT</sequence>
<feature type="transmembrane region" description="Helical" evidence="1">
    <location>
        <begin position="91"/>
        <end position="110"/>
    </location>
</feature>
<gene>
    <name evidence="3" type="primary">atr20</name>
</gene>
<dbReference type="Pfam" id="PF01757">
    <property type="entry name" value="Acyl_transf_3"/>
    <property type="match status" value="1"/>
</dbReference>
<evidence type="ECO:0000256" key="1">
    <source>
        <dbReference type="SAM" id="Phobius"/>
    </source>
</evidence>
<feature type="transmembrane region" description="Helical" evidence="1">
    <location>
        <begin position="122"/>
        <end position="143"/>
    </location>
</feature>
<evidence type="ECO:0000313" key="3">
    <source>
        <dbReference type="EMBL" id="QBK17601.1"/>
    </source>
</evidence>
<accession>A0A481WVQ5</accession>
<reference evidence="3" key="1">
    <citation type="journal article" date="2019" name="Microb. Genom.">
        <title>Genomic epidemiology of severe community-onset Acinetobacter baumannii infection.</title>
        <authorList>
            <person name="Meumann E.M."/>
            <person name="Anstey N.M."/>
            <person name="Currie B.J."/>
            <person name="Piera K.A."/>
            <person name="Kenyon J.J."/>
            <person name="Hall R.M."/>
            <person name="Davis J.S."/>
            <person name="Sarovich D.S."/>
        </authorList>
    </citation>
    <scope>NUCLEOTIDE SEQUENCE</scope>
    <source>
        <strain evidence="3">MSHR_188</strain>
    </source>
</reference>
<keyword evidence="1" id="KW-0472">Membrane</keyword>
<evidence type="ECO:0000259" key="2">
    <source>
        <dbReference type="Pfam" id="PF01757"/>
    </source>
</evidence>
<organism evidence="3">
    <name type="scientific">Acinetobacter baumannii</name>
    <dbReference type="NCBI Taxonomy" id="470"/>
    <lineage>
        <taxon>Bacteria</taxon>
        <taxon>Pseudomonadati</taxon>
        <taxon>Pseudomonadota</taxon>
        <taxon>Gammaproteobacteria</taxon>
        <taxon>Moraxellales</taxon>
        <taxon>Moraxellaceae</taxon>
        <taxon>Acinetobacter</taxon>
        <taxon>Acinetobacter calcoaceticus/baumannii complex</taxon>
    </lineage>
</organism>
<proteinExistence type="predicted"/>
<feature type="domain" description="Acyltransferase 3" evidence="2">
    <location>
        <begin position="16"/>
        <end position="164"/>
    </location>
</feature>
<keyword evidence="1" id="KW-1133">Transmembrane helix</keyword>
<name>A0A481WVQ5_ACIBA</name>